<reference evidence="1" key="1">
    <citation type="journal article" date="2014" name="Front. Microbiol.">
        <title>High frequency of phylogenetically diverse reductive dehalogenase-homologous genes in deep subseafloor sedimentary metagenomes.</title>
        <authorList>
            <person name="Kawai M."/>
            <person name="Futagami T."/>
            <person name="Toyoda A."/>
            <person name="Takaki Y."/>
            <person name="Nishi S."/>
            <person name="Hori S."/>
            <person name="Arai W."/>
            <person name="Tsubouchi T."/>
            <person name="Morono Y."/>
            <person name="Uchiyama I."/>
            <person name="Ito T."/>
            <person name="Fujiyama A."/>
            <person name="Inagaki F."/>
            <person name="Takami H."/>
        </authorList>
    </citation>
    <scope>NUCLEOTIDE SEQUENCE</scope>
    <source>
        <strain evidence="1">Expedition CK06-06</strain>
    </source>
</reference>
<feature type="non-terminal residue" evidence="1">
    <location>
        <position position="1"/>
    </location>
</feature>
<proteinExistence type="predicted"/>
<dbReference type="AlphaFoldDB" id="X0V0B0"/>
<dbReference type="EMBL" id="BARS01014507">
    <property type="protein sequence ID" value="GAF94095.1"/>
    <property type="molecule type" value="Genomic_DNA"/>
</dbReference>
<dbReference type="Gene3D" id="3.30.365.10">
    <property type="entry name" value="Aldehyde oxidase/xanthine dehydrogenase, molybdopterin binding domain"/>
    <property type="match status" value="1"/>
</dbReference>
<organism evidence="1">
    <name type="scientific">marine sediment metagenome</name>
    <dbReference type="NCBI Taxonomy" id="412755"/>
    <lineage>
        <taxon>unclassified sequences</taxon>
        <taxon>metagenomes</taxon>
        <taxon>ecological metagenomes</taxon>
    </lineage>
</organism>
<protein>
    <recommendedName>
        <fullName evidence="2">Aldehyde oxidase/xanthine dehydrogenase second molybdopterin binding domain-containing protein</fullName>
    </recommendedName>
</protein>
<name>X0V0B0_9ZZZZ</name>
<accession>X0V0B0</accession>
<evidence type="ECO:0000313" key="1">
    <source>
        <dbReference type="EMBL" id="GAF94095.1"/>
    </source>
</evidence>
<sequence length="35" mass="3932">AILNAIYDAIGVRIKSLPATPEKIIKALKKDYFEK</sequence>
<dbReference type="InterPro" id="IPR037165">
    <property type="entry name" value="AldOxase/xan_DH_Mopterin-bd_sf"/>
</dbReference>
<dbReference type="SUPFAM" id="SSF56003">
    <property type="entry name" value="Molybdenum cofactor-binding domain"/>
    <property type="match status" value="1"/>
</dbReference>
<comment type="caution">
    <text evidence="1">The sequence shown here is derived from an EMBL/GenBank/DDBJ whole genome shotgun (WGS) entry which is preliminary data.</text>
</comment>
<dbReference type="GO" id="GO:0016491">
    <property type="term" value="F:oxidoreductase activity"/>
    <property type="evidence" value="ECO:0007669"/>
    <property type="project" value="InterPro"/>
</dbReference>
<gene>
    <name evidence="1" type="ORF">S01H1_24396</name>
</gene>
<evidence type="ECO:0008006" key="2">
    <source>
        <dbReference type="Google" id="ProtNLM"/>
    </source>
</evidence>